<dbReference type="SMART" id="SM00209">
    <property type="entry name" value="TSP1"/>
    <property type="match status" value="3"/>
</dbReference>
<keyword evidence="5" id="KW-0479">Metal-binding</keyword>
<dbReference type="SMART" id="SM00131">
    <property type="entry name" value="KU"/>
    <property type="match status" value="1"/>
</dbReference>
<evidence type="ECO:0000256" key="5">
    <source>
        <dbReference type="ARBA" id="ARBA00022723"/>
    </source>
</evidence>
<dbReference type="OrthoDB" id="347314at2759"/>
<evidence type="ECO:0000259" key="13">
    <source>
        <dbReference type="PROSITE" id="PS51020"/>
    </source>
</evidence>
<dbReference type="InterPro" id="IPR038678">
    <property type="entry name" value="Spondin_N_sf"/>
</dbReference>
<organism evidence="14 15">
    <name type="scientific">Candidula unifasciata</name>
    <dbReference type="NCBI Taxonomy" id="100452"/>
    <lineage>
        <taxon>Eukaryota</taxon>
        <taxon>Metazoa</taxon>
        <taxon>Spiralia</taxon>
        <taxon>Lophotrochozoa</taxon>
        <taxon>Mollusca</taxon>
        <taxon>Gastropoda</taxon>
        <taxon>Heterobranchia</taxon>
        <taxon>Euthyneura</taxon>
        <taxon>Panpulmonata</taxon>
        <taxon>Eupulmonata</taxon>
        <taxon>Stylommatophora</taxon>
        <taxon>Helicina</taxon>
        <taxon>Helicoidea</taxon>
        <taxon>Geomitridae</taxon>
        <taxon>Candidula</taxon>
    </lineage>
</organism>
<reference evidence="14" key="1">
    <citation type="submission" date="2021-04" db="EMBL/GenBank/DDBJ databases">
        <authorList>
            <consortium name="Molecular Ecology Group"/>
        </authorList>
    </citation>
    <scope>NUCLEOTIDE SEQUENCE</scope>
</reference>
<dbReference type="Gene3D" id="4.10.410.10">
    <property type="entry name" value="Pancreatic trypsin inhibitor Kunitz domain"/>
    <property type="match status" value="1"/>
</dbReference>
<gene>
    <name evidence="14" type="ORF">CUNI_LOCUS21118</name>
</gene>
<comment type="subcellular location">
    <subcellularLocation>
        <location evidence="1">Secreted</location>
        <location evidence="1">Extracellular space</location>
        <location evidence="1">Extracellular matrix</location>
    </subcellularLocation>
</comment>
<sequence>MKPLLSLLTMIGPSPDWCLGVSGQSMCTSNCTWVDSLDIDLYPWDAGTDSRVTYIGRKSPTEPPERIHRLTSTYPNNMDSPFYGVDIKPFARLIITKNKEACTSDDGKSSSAENSPSTEELVSMMKKKMMMKKKLESRRKPLPDNFLMRPNEERDPSDACTVTGWSDWSPCSATCGLGMKERWRMFLQNTEKRVDCGIHLMEKDLCRGEVFDCTKAMMMKNFTALCQQPLDGGPCRGDFPRWFYNHTVEKCQVFSYGGCKGNENRFETEEECVDLCAEHMADILRKEQIMIKQEIVNKQMEMEKQLLVEKQRMLAQQRMVEKQKTMEEDMRRKELLMQKQKMMQQKETLNEDDLKNFMMKQQMMLSQGQADTTLNTGEDNSGDSNGIKRKKQKVQRKKQRMERRRRKRLRQKQKQVETNYDDDEGSDYDASQTNGGPAVDCVVTSWSDWSECSVTCGKGVIMKTRMIKVQPQNGGRRCPKRLIKKKKCRQKKCPVNCEMDAWSQWSPCSETCGDSSVQIRKRRRLQKPRHGGLACPAKKEKRFCNVPMCTGPHMEESMRRYMMFHRRY</sequence>
<keyword evidence="6" id="KW-0732">Signal</keyword>
<dbReference type="InterPro" id="IPR044004">
    <property type="entry name" value="TSP1_spondin_dom"/>
</dbReference>
<dbReference type="PROSITE" id="PS00280">
    <property type="entry name" value="BPTI_KUNITZ_1"/>
    <property type="match status" value="1"/>
</dbReference>
<proteinExistence type="predicted"/>
<dbReference type="PROSITE" id="PS50092">
    <property type="entry name" value="TSP1"/>
    <property type="match status" value="3"/>
</dbReference>
<dbReference type="Pfam" id="PF00090">
    <property type="entry name" value="TSP_1"/>
    <property type="match status" value="1"/>
</dbReference>
<dbReference type="SUPFAM" id="SSF57362">
    <property type="entry name" value="BPTI-like"/>
    <property type="match status" value="1"/>
</dbReference>
<dbReference type="PROSITE" id="PS51020">
    <property type="entry name" value="SPONDIN"/>
    <property type="match status" value="1"/>
</dbReference>
<dbReference type="GO" id="GO:0007155">
    <property type="term" value="P:cell adhesion"/>
    <property type="evidence" value="ECO:0007669"/>
    <property type="project" value="UniProtKB-KW"/>
</dbReference>
<dbReference type="Pfam" id="PF19028">
    <property type="entry name" value="TSP1_spondin"/>
    <property type="match status" value="2"/>
</dbReference>
<evidence type="ECO:0000313" key="15">
    <source>
        <dbReference type="Proteomes" id="UP000678393"/>
    </source>
</evidence>
<evidence type="ECO:0000256" key="4">
    <source>
        <dbReference type="ARBA" id="ARBA00022690"/>
    </source>
</evidence>
<dbReference type="EMBL" id="CAJHNH020008431">
    <property type="protein sequence ID" value="CAG5135560.1"/>
    <property type="molecule type" value="Genomic_DNA"/>
</dbReference>
<protein>
    <submittedName>
        <fullName evidence="14">Uncharacterized protein</fullName>
    </submittedName>
</protein>
<evidence type="ECO:0000256" key="6">
    <source>
        <dbReference type="ARBA" id="ARBA00022729"/>
    </source>
</evidence>
<dbReference type="CDD" id="cd00109">
    <property type="entry name" value="Kunitz-type"/>
    <property type="match status" value="1"/>
</dbReference>
<keyword evidence="9" id="KW-1015">Disulfide bond</keyword>
<dbReference type="InterPro" id="IPR036880">
    <property type="entry name" value="Kunitz_BPTI_sf"/>
</dbReference>
<dbReference type="InterPro" id="IPR020901">
    <property type="entry name" value="Prtase_inh_Kunz-CS"/>
</dbReference>
<evidence type="ECO:0000256" key="8">
    <source>
        <dbReference type="ARBA" id="ARBA00022900"/>
    </source>
</evidence>
<evidence type="ECO:0000256" key="11">
    <source>
        <dbReference type="SAM" id="MobiDB-lite"/>
    </source>
</evidence>
<name>A0A8S4A4V7_9EUPU</name>
<dbReference type="InterPro" id="IPR051418">
    <property type="entry name" value="Spondin/Thrombospondin_T1"/>
</dbReference>
<dbReference type="GO" id="GO:0004867">
    <property type="term" value="F:serine-type endopeptidase inhibitor activity"/>
    <property type="evidence" value="ECO:0007669"/>
    <property type="project" value="UniProtKB-KW"/>
</dbReference>
<keyword evidence="8" id="KW-0722">Serine protease inhibitor</keyword>
<dbReference type="SUPFAM" id="SSF82895">
    <property type="entry name" value="TSP-1 type 1 repeat"/>
    <property type="match status" value="3"/>
</dbReference>
<evidence type="ECO:0000256" key="7">
    <source>
        <dbReference type="ARBA" id="ARBA00022889"/>
    </source>
</evidence>
<feature type="region of interest" description="Disordered" evidence="11">
    <location>
        <begin position="364"/>
        <end position="434"/>
    </location>
</feature>
<evidence type="ECO:0000256" key="10">
    <source>
        <dbReference type="ARBA" id="ARBA00023180"/>
    </source>
</evidence>
<evidence type="ECO:0000256" key="2">
    <source>
        <dbReference type="ARBA" id="ARBA00022525"/>
    </source>
</evidence>
<dbReference type="Pfam" id="PF06468">
    <property type="entry name" value="Spond_N"/>
    <property type="match status" value="1"/>
</dbReference>
<keyword evidence="10" id="KW-0325">Glycoprotein</keyword>
<feature type="compositionally biased region" description="Polar residues" evidence="11">
    <location>
        <begin position="364"/>
        <end position="384"/>
    </location>
</feature>
<dbReference type="InterPro" id="IPR009465">
    <property type="entry name" value="Spondin_N"/>
</dbReference>
<feature type="compositionally biased region" description="Basic residues" evidence="11">
    <location>
        <begin position="387"/>
        <end position="413"/>
    </location>
</feature>
<dbReference type="Gene3D" id="2.60.40.2130">
    <property type="entry name" value="F-spondin domain"/>
    <property type="match status" value="1"/>
</dbReference>
<feature type="domain" description="Spondin" evidence="13">
    <location>
        <begin position="1"/>
        <end position="78"/>
    </location>
</feature>
<accession>A0A8S4A4V7</accession>
<keyword evidence="15" id="KW-1185">Reference proteome</keyword>
<evidence type="ECO:0000256" key="3">
    <source>
        <dbReference type="ARBA" id="ARBA00022530"/>
    </source>
</evidence>
<dbReference type="InterPro" id="IPR000884">
    <property type="entry name" value="TSP1_rpt"/>
</dbReference>
<keyword evidence="3" id="KW-0272">Extracellular matrix</keyword>
<evidence type="ECO:0000256" key="9">
    <source>
        <dbReference type="ARBA" id="ARBA00023157"/>
    </source>
</evidence>
<dbReference type="Pfam" id="PF00014">
    <property type="entry name" value="Kunitz_BPTI"/>
    <property type="match status" value="1"/>
</dbReference>
<dbReference type="InterPro" id="IPR002223">
    <property type="entry name" value="Kunitz_BPTI"/>
</dbReference>
<dbReference type="PANTHER" id="PTHR11311">
    <property type="entry name" value="SPONDIN"/>
    <property type="match status" value="1"/>
</dbReference>
<dbReference type="InterPro" id="IPR036383">
    <property type="entry name" value="TSP1_rpt_sf"/>
</dbReference>
<dbReference type="Gene3D" id="2.20.100.10">
    <property type="entry name" value="Thrombospondin type-1 (TSP1) repeat"/>
    <property type="match status" value="3"/>
</dbReference>
<evidence type="ECO:0000259" key="12">
    <source>
        <dbReference type="PROSITE" id="PS50279"/>
    </source>
</evidence>
<evidence type="ECO:0000313" key="14">
    <source>
        <dbReference type="EMBL" id="CAG5135560.1"/>
    </source>
</evidence>
<keyword evidence="4" id="KW-0646">Protease inhibitor</keyword>
<feature type="domain" description="BPTI/Kunitz inhibitor" evidence="12">
    <location>
        <begin position="226"/>
        <end position="276"/>
    </location>
</feature>
<dbReference type="FunFam" id="2.20.100.10:FF:000026">
    <property type="entry name" value="Spondin 1"/>
    <property type="match status" value="1"/>
</dbReference>
<dbReference type="GO" id="GO:0031012">
    <property type="term" value="C:extracellular matrix"/>
    <property type="evidence" value="ECO:0007669"/>
    <property type="project" value="TreeGrafter"/>
</dbReference>
<keyword evidence="2" id="KW-0964">Secreted</keyword>
<comment type="caution">
    <text evidence="14">The sequence shown here is derived from an EMBL/GenBank/DDBJ whole genome shotgun (WGS) entry which is preliminary data.</text>
</comment>
<dbReference type="AlphaFoldDB" id="A0A8S4A4V7"/>
<keyword evidence="7" id="KW-0130">Cell adhesion</keyword>
<dbReference type="PROSITE" id="PS50279">
    <property type="entry name" value="BPTI_KUNITZ_2"/>
    <property type="match status" value="1"/>
</dbReference>
<evidence type="ECO:0000256" key="1">
    <source>
        <dbReference type="ARBA" id="ARBA00004498"/>
    </source>
</evidence>
<dbReference type="PANTHER" id="PTHR11311:SF16">
    <property type="entry name" value="SPONDIN-1"/>
    <property type="match status" value="1"/>
</dbReference>
<dbReference type="Proteomes" id="UP000678393">
    <property type="component" value="Unassembled WGS sequence"/>
</dbReference>
<dbReference type="FunFam" id="4.10.410.10:FF:000011">
    <property type="entry name" value="Tissue factor pathway inhibitor"/>
    <property type="match status" value="1"/>
</dbReference>
<dbReference type="PRINTS" id="PR00759">
    <property type="entry name" value="BASICPTASE"/>
</dbReference>
<dbReference type="GO" id="GO:0046872">
    <property type="term" value="F:metal ion binding"/>
    <property type="evidence" value="ECO:0007669"/>
    <property type="project" value="UniProtKB-KW"/>
</dbReference>